<reference evidence="1 2" key="1">
    <citation type="submission" date="2024-01" db="EMBL/GenBank/DDBJ databases">
        <authorList>
            <consortium name="Genoscope - CEA"/>
            <person name="William W."/>
        </authorList>
    </citation>
    <scope>NUCLEOTIDE SEQUENCE [LARGE SCALE GENOMIC DNA]</scope>
    <source>
        <strain evidence="1 2">29B2s-10</strain>
    </source>
</reference>
<organism evidence="1 2">
    <name type="scientific">[Candida] anglica</name>
    <dbReference type="NCBI Taxonomy" id="148631"/>
    <lineage>
        <taxon>Eukaryota</taxon>
        <taxon>Fungi</taxon>
        <taxon>Dikarya</taxon>
        <taxon>Ascomycota</taxon>
        <taxon>Saccharomycotina</taxon>
        <taxon>Pichiomycetes</taxon>
        <taxon>Debaryomycetaceae</taxon>
        <taxon>Kurtzmaniella</taxon>
    </lineage>
</organism>
<proteinExistence type="predicted"/>
<name>A0ABP0EGM7_9ASCO</name>
<dbReference type="Proteomes" id="UP001497600">
    <property type="component" value="Chromosome F"/>
</dbReference>
<evidence type="ECO:0000313" key="2">
    <source>
        <dbReference type="Proteomes" id="UP001497600"/>
    </source>
</evidence>
<gene>
    <name evidence="1" type="ORF">CAAN4_F00562</name>
</gene>
<protein>
    <submittedName>
        <fullName evidence="1">Uncharacterized protein</fullName>
    </submittedName>
</protein>
<dbReference type="EMBL" id="OZ004258">
    <property type="protein sequence ID" value="CAK7911027.1"/>
    <property type="molecule type" value="Genomic_DNA"/>
</dbReference>
<keyword evidence="2" id="KW-1185">Reference proteome</keyword>
<evidence type="ECO:0000313" key="1">
    <source>
        <dbReference type="EMBL" id="CAK7911027.1"/>
    </source>
</evidence>
<accession>A0ABP0EGM7</accession>
<sequence length="50" mass="5877">MLIALTCQLKLDVCKNLKSYYGVRNTLKTFPPFFRPEPGQSRKRIEMLKC</sequence>